<dbReference type="RefSeq" id="WP_147739033.1">
    <property type="nucleotide sequence ID" value="NZ_SAXU01000001.1"/>
</dbReference>
<feature type="chain" id="PRO_5022668796" evidence="1">
    <location>
        <begin position="28"/>
        <end position="177"/>
    </location>
</feature>
<comment type="caution">
    <text evidence="2">The sequence shown here is derived from an EMBL/GenBank/DDBJ whole genome shotgun (WGS) entry which is preliminary data.</text>
</comment>
<dbReference type="AlphaFoldDB" id="A0A5C8D934"/>
<dbReference type="EMBL" id="SAXU01000001">
    <property type="protein sequence ID" value="TXJ20981.1"/>
    <property type="molecule type" value="Genomic_DNA"/>
</dbReference>
<evidence type="ECO:0000313" key="3">
    <source>
        <dbReference type="Proteomes" id="UP000324638"/>
    </source>
</evidence>
<feature type="signal peptide" evidence="1">
    <location>
        <begin position="1"/>
        <end position="27"/>
    </location>
</feature>
<evidence type="ECO:0000256" key="1">
    <source>
        <dbReference type="SAM" id="SignalP"/>
    </source>
</evidence>
<proteinExistence type="predicted"/>
<accession>A0A5C8D934</accession>
<keyword evidence="1" id="KW-0732">Signal</keyword>
<name>A0A5C8D934_9SPIR</name>
<sequence length="177" mass="18536">MKHTKNILKSLLITVMALSLLSVSCSKDEGGTKAPTNPTIQKISATQLTTTLKELGELGDTQTTAINFGLMTEPKDGSASITKAGTEDKSLQKVKDAITTVFGTPLTPVSVKLTLDDAAQVGNTTALKATIVITANSGFEFDETITKPASGEIKYTYDASGNSATLILNITPAAAWQ</sequence>
<dbReference type="PROSITE" id="PS51257">
    <property type="entry name" value="PROKAR_LIPOPROTEIN"/>
    <property type="match status" value="1"/>
</dbReference>
<organism evidence="2 3">
    <name type="scientific">Brachyspira aalborgi</name>
    <dbReference type="NCBI Taxonomy" id="29522"/>
    <lineage>
        <taxon>Bacteria</taxon>
        <taxon>Pseudomonadati</taxon>
        <taxon>Spirochaetota</taxon>
        <taxon>Spirochaetia</taxon>
        <taxon>Brachyspirales</taxon>
        <taxon>Brachyspiraceae</taxon>
        <taxon>Brachyspira</taxon>
    </lineage>
</organism>
<reference evidence="2 3" key="1">
    <citation type="journal article" date="1992" name="Lakartidningen">
        <title>[Penicillin V and not amoxicillin is the first choice preparation in acute otitis].</title>
        <authorList>
            <person name="Kamme C."/>
            <person name="Lundgren K."/>
            <person name="Prellner K."/>
        </authorList>
    </citation>
    <scope>NUCLEOTIDE SEQUENCE [LARGE SCALE GENOMIC DNA]</scope>
    <source>
        <strain evidence="2 3">513A</strain>
    </source>
</reference>
<evidence type="ECO:0000313" key="2">
    <source>
        <dbReference type="EMBL" id="TXJ20981.1"/>
    </source>
</evidence>
<protein>
    <submittedName>
        <fullName evidence="2">Uncharacterized protein</fullName>
    </submittedName>
</protein>
<dbReference type="Proteomes" id="UP000324638">
    <property type="component" value="Unassembled WGS sequence"/>
</dbReference>
<gene>
    <name evidence="2" type="ORF">EPJ79_07575</name>
</gene>